<organism evidence="9 10">
    <name type="scientific">Roseibium porphyridii</name>
    <dbReference type="NCBI Taxonomy" id="2866279"/>
    <lineage>
        <taxon>Bacteria</taxon>
        <taxon>Pseudomonadati</taxon>
        <taxon>Pseudomonadota</taxon>
        <taxon>Alphaproteobacteria</taxon>
        <taxon>Hyphomicrobiales</taxon>
        <taxon>Stappiaceae</taxon>
        <taxon>Roseibium</taxon>
    </lineage>
</organism>
<dbReference type="Proteomes" id="UP001209803">
    <property type="component" value="Chromosome"/>
</dbReference>
<accession>A0ABY8F0W3</accession>
<keyword evidence="4" id="KW-0249">Electron transport</keyword>
<gene>
    <name evidence="9" type="ORF">K1718_23365</name>
</gene>
<dbReference type="PROSITE" id="PS51007">
    <property type="entry name" value="CYTC"/>
    <property type="match status" value="1"/>
</dbReference>
<feature type="signal peptide" evidence="7">
    <location>
        <begin position="1"/>
        <end position="26"/>
    </location>
</feature>
<keyword evidence="1" id="KW-0813">Transport</keyword>
<dbReference type="InterPro" id="IPR036909">
    <property type="entry name" value="Cyt_c-like_dom_sf"/>
</dbReference>
<feature type="domain" description="Cytochrome c" evidence="8">
    <location>
        <begin position="380"/>
        <end position="482"/>
    </location>
</feature>
<evidence type="ECO:0000256" key="2">
    <source>
        <dbReference type="ARBA" id="ARBA00022617"/>
    </source>
</evidence>
<feature type="chain" id="PRO_5047195080" evidence="7">
    <location>
        <begin position="27"/>
        <end position="482"/>
    </location>
</feature>
<reference evidence="9 10" key="1">
    <citation type="submission" date="2023-03" db="EMBL/GenBank/DDBJ databases">
        <title>Roseibium porphyridii sp. nov. and Roseibium rhodosorbium sp. nov. isolated from marine algae, Porphyridium cruentum and Rhodosorus marinus, respectively.</title>
        <authorList>
            <person name="Lee M.W."/>
            <person name="Choi B.J."/>
            <person name="Lee J.K."/>
            <person name="Choi D.G."/>
            <person name="Baek J.H."/>
            <person name="Bayburt H."/>
            <person name="Kim J.M."/>
            <person name="Han D.M."/>
            <person name="Kim K.H."/>
            <person name="Jeon C.O."/>
        </authorList>
    </citation>
    <scope>NUCLEOTIDE SEQUENCE [LARGE SCALE GENOMIC DNA]</scope>
    <source>
        <strain evidence="9 10">KMA01</strain>
    </source>
</reference>
<evidence type="ECO:0000259" key="8">
    <source>
        <dbReference type="PROSITE" id="PS51007"/>
    </source>
</evidence>
<evidence type="ECO:0000256" key="4">
    <source>
        <dbReference type="ARBA" id="ARBA00022982"/>
    </source>
</evidence>
<evidence type="ECO:0000256" key="3">
    <source>
        <dbReference type="ARBA" id="ARBA00022723"/>
    </source>
</evidence>
<name>A0ABY8F0W3_9HYPH</name>
<keyword evidence="3 6" id="KW-0479">Metal-binding</keyword>
<dbReference type="InterPro" id="IPR002327">
    <property type="entry name" value="Cyt_c_1A/1B"/>
</dbReference>
<proteinExistence type="predicted"/>
<dbReference type="PRINTS" id="PR00604">
    <property type="entry name" value="CYTCHRMECIAB"/>
</dbReference>
<evidence type="ECO:0000313" key="10">
    <source>
        <dbReference type="Proteomes" id="UP001209803"/>
    </source>
</evidence>
<evidence type="ECO:0000256" key="5">
    <source>
        <dbReference type="ARBA" id="ARBA00023004"/>
    </source>
</evidence>
<sequence>MSKSTAIIVSIGLLAQSLSFAPSGFAASGESAALRDISKIQVDERRLTEAVASRTLTWLTGNSANNDYISVGRLANFFGFVGLRVASRHSLKRSRIAQETLSVLNERQRAAMVSLVHDQMDALKEAQQARHEMNRALEGLLAFEPVTKERFIELGRDYGSHEAELGRVLAQTFGDIAQTLSTDQKQALTAIRVAHVSGEAQQGSGAGSLRLKKLSKADKKELVNVSARFLSWTTGSQEFNDFEVVGKPSQHFGFVALRIDSNHGVKRGAVAKQVMEMLTPSQIDRLRDAAQHNAREFPEFLTVRAQLMRVLETSLSGQRIDTARVAHLGAEIGEIEASMTWSQAMAMLDVRNGLSETQSAELLAMRAKYTAQTDAVSIEDPVERGRQLFAQCALCHKSSNQQSVGPSLDDVVGKPIASDPAFDRYSPALLKYAKAEGTWSEEQLDEFLRSPKNLVPGTVMGFDGYKMTEDRAALIAYLKSRK</sequence>
<dbReference type="EMBL" id="CP120863">
    <property type="protein sequence ID" value="WFE89065.1"/>
    <property type="molecule type" value="Genomic_DNA"/>
</dbReference>
<dbReference type="PANTHER" id="PTHR11961">
    <property type="entry name" value="CYTOCHROME C"/>
    <property type="match status" value="1"/>
</dbReference>
<dbReference type="RefSeq" id="WP_265680662.1">
    <property type="nucleotide sequence ID" value="NZ_CP120863.1"/>
</dbReference>
<dbReference type="InterPro" id="IPR009056">
    <property type="entry name" value="Cyt_c-like_dom"/>
</dbReference>
<protein>
    <submittedName>
        <fullName evidence="9">C-type cytochrome</fullName>
    </submittedName>
</protein>
<dbReference type="SUPFAM" id="SSF46626">
    <property type="entry name" value="Cytochrome c"/>
    <property type="match status" value="1"/>
</dbReference>
<dbReference type="Pfam" id="PF00034">
    <property type="entry name" value="Cytochrom_C"/>
    <property type="match status" value="1"/>
</dbReference>
<keyword evidence="2 6" id="KW-0349">Heme</keyword>
<evidence type="ECO:0000256" key="6">
    <source>
        <dbReference type="PROSITE-ProRule" id="PRU00433"/>
    </source>
</evidence>
<evidence type="ECO:0000313" key="9">
    <source>
        <dbReference type="EMBL" id="WFE89065.1"/>
    </source>
</evidence>
<dbReference type="Gene3D" id="1.10.760.10">
    <property type="entry name" value="Cytochrome c-like domain"/>
    <property type="match status" value="1"/>
</dbReference>
<evidence type="ECO:0000256" key="7">
    <source>
        <dbReference type="SAM" id="SignalP"/>
    </source>
</evidence>
<keyword evidence="7" id="KW-0732">Signal</keyword>
<keyword evidence="5 6" id="KW-0408">Iron</keyword>
<keyword evidence="10" id="KW-1185">Reference proteome</keyword>
<evidence type="ECO:0000256" key="1">
    <source>
        <dbReference type="ARBA" id="ARBA00022448"/>
    </source>
</evidence>